<gene>
    <name evidence="2" type="ORF">GEV33_008653</name>
</gene>
<comment type="caution">
    <text evidence="2">The sequence shown here is derived from an EMBL/GenBank/DDBJ whole genome shotgun (WGS) entry which is preliminary data.</text>
</comment>
<dbReference type="CDD" id="cd09917">
    <property type="entry name" value="F-box_SF"/>
    <property type="match status" value="1"/>
</dbReference>
<reference evidence="2" key="1">
    <citation type="journal article" date="2020" name="J Insects Food Feed">
        <title>The yellow mealworm (Tenebrio molitor) genome: a resource for the emerging insects as food and feed industry.</title>
        <authorList>
            <person name="Eriksson T."/>
            <person name="Andere A."/>
            <person name="Kelstrup H."/>
            <person name="Emery V."/>
            <person name="Picard C."/>
        </authorList>
    </citation>
    <scope>NUCLEOTIDE SEQUENCE</scope>
    <source>
        <strain evidence="2">Stoneville</strain>
        <tissue evidence="2">Whole head</tissue>
    </source>
</reference>
<dbReference type="Gene3D" id="1.20.1280.50">
    <property type="match status" value="1"/>
</dbReference>
<dbReference type="InterPro" id="IPR036047">
    <property type="entry name" value="F-box-like_dom_sf"/>
</dbReference>
<evidence type="ECO:0000259" key="1">
    <source>
        <dbReference type="SMART" id="SM00256"/>
    </source>
</evidence>
<dbReference type="EMBL" id="JABDTM020024583">
    <property type="protein sequence ID" value="KAH0814138.1"/>
    <property type="molecule type" value="Genomic_DNA"/>
</dbReference>
<dbReference type="Proteomes" id="UP000719412">
    <property type="component" value="Unassembled WGS sequence"/>
</dbReference>
<accession>A0A8J6HGT3</accession>
<dbReference type="SMART" id="SM00256">
    <property type="entry name" value="FBOX"/>
    <property type="match status" value="1"/>
</dbReference>
<proteinExistence type="predicted"/>
<reference evidence="2" key="2">
    <citation type="submission" date="2021-08" db="EMBL/GenBank/DDBJ databases">
        <authorList>
            <person name="Eriksson T."/>
        </authorList>
    </citation>
    <scope>NUCLEOTIDE SEQUENCE</scope>
    <source>
        <strain evidence="2">Stoneville</strain>
        <tissue evidence="2">Whole head</tissue>
    </source>
</reference>
<protein>
    <recommendedName>
        <fullName evidence="1">F-box domain-containing protein</fullName>
    </recommendedName>
</protein>
<dbReference type="InterPro" id="IPR001810">
    <property type="entry name" value="F-box_dom"/>
</dbReference>
<evidence type="ECO:0000313" key="3">
    <source>
        <dbReference type="Proteomes" id="UP000719412"/>
    </source>
</evidence>
<feature type="domain" description="F-box" evidence="1">
    <location>
        <begin position="21"/>
        <end position="61"/>
    </location>
</feature>
<name>A0A8J6HGT3_TENMO</name>
<evidence type="ECO:0000313" key="2">
    <source>
        <dbReference type="EMBL" id="KAH0814138.1"/>
    </source>
</evidence>
<dbReference type="SUPFAM" id="SSF81383">
    <property type="entry name" value="F-box domain"/>
    <property type="match status" value="1"/>
</dbReference>
<dbReference type="AlphaFoldDB" id="A0A8J6HGT3"/>
<keyword evidence="3" id="KW-1185">Reference proteome</keyword>
<dbReference type="Pfam" id="PF12937">
    <property type="entry name" value="F-box-like"/>
    <property type="match status" value="1"/>
</dbReference>
<organism evidence="2 3">
    <name type="scientific">Tenebrio molitor</name>
    <name type="common">Yellow mealworm beetle</name>
    <dbReference type="NCBI Taxonomy" id="7067"/>
    <lineage>
        <taxon>Eukaryota</taxon>
        <taxon>Metazoa</taxon>
        <taxon>Ecdysozoa</taxon>
        <taxon>Arthropoda</taxon>
        <taxon>Hexapoda</taxon>
        <taxon>Insecta</taxon>
        <taxon>Pterygota</taxon>
        <taxon>Neoptera</taxon>
        <taxon>Endopterygota</taxon>
        <taxon>Coleoptera</taxon>
        <taxon>Polyphaga</taxon>
        <taxon>Cucujiformia</taxon>
        <taxon>Tenebrionidae</taxon>
        <taxon>Tenebrio</taxon>
    </lineage>
</organism>
<sequence>MFQILPFRAGSNLVLPNGNSLPVELWALILRFLDPASLLTAAGTSSYWSSVCKGDPVLKATVRRQMMVERERYLNEMLNPGLSIISNRRKIVQWRAPTVPQTPDGFFRAQDKKRGFGGPMRTKFRNQRSRPYQLLRC</sequence>